<sequence>MSSSSSSRATESRTRSSMEIPDLLKDKLNHRSSKALKGGPVEKGSTVEKEDDEVGSPEEIDVVRVSPPRHQHEGKLNQLEREFRGGGASSSSGAPAPYYYHTPVNFYAPYHPQPPMGFNVPPPNVGGSSPYAASPHLDLDDDDEDDDGRSPKRGRS</sequence>
<feature type="compositionally biased region" description="Low complexity" evidence="1">
    <location>
        <begin position="89"/>
        <end position="100"/>
    </location>
</feature>
<feature type="compositionally biased region" description="Basic and acidic residues" evidence="1">
    <location>
        <begin position="70"/>
        <end position="84"/>
    </location>
</feature>
<dbReference type="AlphaFoldDB" id="A0A2N9GHF8"/>
<evidence type="ECO:0000313" key="2">
    <source>
        <dbReference type="EMBL" id="SPC98594.1"/>
    </source>
</evidence>
<feature type="region of interest" description="Disordered" evidence="1">
    <location>
        <begin position="1"/>
        <end position="156"/>
    </location>
</feature>
<reference evidence="2" key="1">
    <citation type="submission" date="2018-02" db="EMBL/GenBank/DDBJ databases">
        <authorList>
            <person name="Cohen D.B."/>
            <person name="Kent A.D."/>
        </authorList>
    </citation>
    <scope>NUCLEOTIDE SEQUENCE</scope>
</reference>
<accession>A0A2N9GHF8</accession>
<feature type="compositionally biased region" description="Basic and acidic residues" evidence="1">
    <location>
        <begin position="10"/>
        <end position="29"/>
    </location>
</feature>
<evidence type="ECO:0000256" key="1">
    <source>
        <dbReference type="SAM" id="MobiDB-lite"/>
    </source>
</evidence>
<feature type="compositionally biased region" description="Acidic residues" evidence="1">
    <location>
        <begin position="49"/>
        <end position="60"/>
    </location>
</feature>
<feature type="compositionally biased region" description="Pro residues" evidence="1">
    <location>
        <begin position="111"/>
        <end position="124"/>
    </location>
</feature>
<proteinExistence type="predicted"/>
<protein>
    <submittedName>
        <fullName evidence="2">Uncharacterized protein</fullName>
    </submittedName>
</protein>
<dbReference type="EMBL" id="OIVN01001887">
    <property type="protein sequence ID" value="SPC98594.1"/>
    <property type="molecule type" value="Genomic_DNA"/>
</dbReference>
<name>A0A2N9GHF8_FAGSY</name>
<gene>
    <name evidence="2" type="ORF">FSB_LOCUS26476</name>
</gene>
<organism evidence="2">
    <name type="scientific">Fagus sylvatica</name>
    <name type="common">Beechnut</name>
    <dbReference type="NCBI Taxonomy" id="28930"/>
    <lineage>
        <taxon>Eukaryota</taxon>
        <taxon>Viridiplantae</taxon>
        <taxon>Streptophyta</taxon>
        <taxon>Embryophyta</taxon>
        <taxon>Tracheophyta</taxon>
        <taxon>Spermatophyta</taxon>
        <taxon>Magnoliopsida</taxon>
        <taxon>eudicotyledons</taxon>
        <taxon>Gunneridae</taxon>
        <taxon>Pentapetalae</taxon>
        <taxon>rosids</taxon>
        <taxon>fabids</taxon>
        <taxon>Fagales</taxon>
        <taxon>Fagaceae</taxon>
        <taxon>Fagus</taxon>
    </lineage>
</organism>